<dbReference type="AlphaFoldDB" id="A0A938YGY0"/>
<dbReference type="GO" id="GO:0070967">
    <property type="term" value="F:coenzyme F420 binding"/>
    <property type="evidence" value="ECO:0007669"/>
    <property type="project" value="TreeGrafter"/>
</dbReference>
<dbReference type="PANTHER" id="PTHR35176:SF1">
    <property type="entry name" value="F420H(2)-DEPENDENT BILIVERDIN REDUCTASE"/>
    <property type="match status" value="1"/>
</dbReference>
<dbReference type="EMBL" id="JAERWK010000016">
    <property type="protein sequence ID" value="MBM9468172.1"/>
    <property type="molecule type" value="Genomic_DNA"/>
</dbReference>
<dbReference type="InterPro" id="IPR052019">
    <property type="entry name" value="F420H2_bilvrd_red/Heme_oxyg"/>
</dbReference>
<keyword evidence="1" id="KW-0560">Oxidoreductase</keyword>
<evidence type="ECO:0000259" key="2">
    <source>
        <dbReference type="Pfam" id="PF01243"/>
    </source>
</evidence>
<evidence type="ECO:0000313" key="3">
    <source>
        <dbReference type="EMBL" id="MBM9468172.1"/>
    </source>
</evidence>
<comment type="caution">
    <text evidence="3">The sequence shown here is derived from an EMBL/GenBank/DDBJ whole genome shotgun (WGS) entry which is preliminary data.</text>
</comment>
<dbReference type="Proteomes" id="UP000663792">
    <property type="component" value="Unassembled WGS sequence"/>
</dbReference>
<evidence type="ECO:0000313" key="4">
    <source>
        <dbReference type="Proteomes" id="UP000663792"/>
    </source>
</evidence>
<dbReference type="InterPro" id="IPR019920">
    <property type="entry name" value="F420-binding_dom_put"/>
</dbReference>
<dbReference type="NCBIfam" id="TIGR03618">
    <property type="entry name" value="Rv1155_F420"/>
    <property type="match status" value="1"/>
</dbReference>
<accession>A0A938YGY0</accession>
<reference evidence="3" key="1">
    <citation type="submission" date="2021-01" db="EMBL/GenBank/DDBJ databases">
        <title>YIM 132084 draft genome.</title>
        <authorList>
            <person name="An D."/>
        </authorList>
    </citation>
    <scope>NUCLEOTIDE SEQUENCE</scope>
    <source>
        <strain evidence="3">YIM 132084</strain>
    </source>
</reference>
<dbReference type="Gene3D" id="2.30.110.10">
    <property type="entry name" value="Electron Transport, Fmn-binding Protein, Chain A"/>
    <property type="match status" value="1"/>
</dbReference>
<name>A0A938YGY0_9ACTN</name>
<organism evidence="3 4">
    <name type="scientific">Nakamurella leprariae</name>
    <dbReference type="NCBI Taxonomy" id="2803911"/>
    <lineage>
        <taxon>Bacteria</taxon>
        <taxon>Bacillati</taxon>
        <taxon>Actinomycetota</taxon>
        <taxon>Actinomycetes</taxon>
        <taxon>Nakamurellales</taxon>
        <taxon>Nakamurellaceae</taxon>
        <taxon>Nakamurella</taxon>
    </lineage>
</organism>
<dbReference type="RefSeq" id="WP_205261119.1">
    <property type="nucleotide sequence ID" value="NZ_JAERWK010000016.1"/>
</dbReference>
<dbReference type="SUPFAM" id="SSF50475">
    <property type="entry name" value="FMN-binding split barrel"/>
    <property type="match status" value="1"/>
</dbReference>
<dbReference type="PANTHER" id="PTHR35176">
    <property type="entry name" value="HEME OXYGENASE HI_0854-RELATED"/>
    <property type="match status" value="1"/>
</dbReference>
<dbReference type="GO" id="GO:0016627">
    <property type="term" value="F:oxidoreductase activity, acting on the CH-CH group of donors"/>
    <property type="evidence" value="ECO:0007669"/>
    <property type="project" value="TreeGrafter"/>
</dbReference>
<dbReference type="InterPro" id="IPR011576">
    <property type="entry name" value="Pyridox_Oxase_N"/>
</dbReference>
<sequence length="144" mass="15597">MSSPAAPARPDLAPLSDATLAFLTERHLATLTTLRADGSPHVVAVGFTWDADAGLVRVITNDGSVKVRNAERPGRPGRPNRAAVSQVDGRRWLTLEGTVRISREPADVQEAVRRYAGRYRVPRENPTRVVVVIEVDRVLGSVPG</sequence>
<gene>
    <name evidence="3" type="ORF">JL106_12870</name>
</gene>
<protein>
    <submittedName>
        <fullName evidence="3">TIGR03618 family F420-dependent PPOX class oxidoreductase</fullName>
    </submittedName>
</protein>
<dbReference type="GO" id="GO:0005829">
    <property type="term" value="C:cytosol"/>
    <property type="evidence" value="ECO:0007669"/>
    <property type="project" value="TreeGrafter"/>
</dbReference>
<dbReference type="InterPro" id="IPR012349">
    <property type="entry name" value="Split_barrel_FMN-bd"/>
</dbReference>
<proteinExistence type="predicted"/>
<evidence type="ECO:0000256" key="1">
    <source>
        <dbReference type="ARBA" id="ARBA00023002"/>
    </source>
</evidence>
<dbReference type="Pfam" id="PF01243">
    <property type="entry name" value="PNPOx_N"/>
    <property type="match status" value="1"/>
</dbReference>
<feature type="domain" description="Pyridoxamine 5'-phosphate oxidase N-terminal" evidence="2">
    <location>
        <begin position="16"/>
        <end position="138"/>
    </location>
</feature>
<keyword evidence="4" id="KW-1185">Reference proteome</keyword>